<protein>
    <submittedName>
        <fullName evidence="5">AraC family transcriptional regulator</fullName>
    </submittedName>
</protein>
<keyword evidence="3" id="KW-0804">Transcription</keyword>
<evidence type="ECO:0000256" key="1">
    <source>
        <dbReference type="ARBA" id="ARBA00023015"/>
    </source>
</evidence>
<evidence type="ECO:0000259" key="4">
    <source>
        <dbReference type="PROSITE" id="PS01124"/>
    </source>
</evidence>
<dbReference type="EMBL" id="JAJLJH010000004">
    <property type="protein sequence ID" value="MCK9687499.1"/>
    <property type="molecule type" value="Genomic_DNA"/>
</dbReference>
<gene>
    <name evidence="5" type="ORF">LPC04_17480</name>
</gene>
<sequence>MTHPPVTVAITLVHGMLSGVRRSGDSDEPYLADAGIAAELLQQASARVTAAQYIALFKSVIERRNDEALGLLSRPLRRGTFAMIARAGVAEATLHAAIRAMARAFTLVQDDIVLKPVRGASNLAGIELRLRSPATIHPEFLHMMILRVSWRLLAWLADARLPAAAFDFAYPRPDDVDTYAKVVFPALVRFDSERSAIWFDGAELARSVRRDVGSLSRFLMASPGSVIVPKREEDVTFAVRRELQRMQPPWGDLAAVANNLFMSQSTLQRRLASERTTFQVLKDELRRDIAITRLNTSAVALAALAEELGFADSTAFQRAFKTWTGSTPGVYRQGAA</sequence>
<comment type="caution">
    <text evidence="5">The sequence shown here is derived from an EMBL/GenBank/DDBJ whole genome shotgun (WGS) entry which is preliminary data.</text>
</comment>
<dbReference type="InterPro" id="IPR009057">
    <property type="entry name" value="Homeodomain-like_sf"/>
</dbReference>
<dbReference type="GO" id="GO:0005829">
    <property type="term" value="C:cytosol"/>
    <property type="evidence" value="ECO:0007669"/>
    <property type="project" value="TreeGrafter"/>
</dbReference>
<evidence type="ECO:0000256" key="2">
    <source>
        <dbReference type="ARBA" id="ARBA00023125"/>
    </source>
</evidence>
<keyword evidence="1" id="KW-0805">Transcription regulation</keyword>
<evidence type="ECO:0000313" key="5">
    <source>
        <dbReference type="EMBL" id="MCK9687499.1"/>
    </source>
</evidence>
<keyword evidence="6" id="KW-1185">Reference proteome</keyword>
<dbReference type="SMART" id="SM00342">
    <property type="entry name" value="HTH_ARAC"/>
    <property type="match status" value="1"/>
</dbReference>
<dbReference type="GO" id="GO:0003700">
    <property type="term" value="F:DNA-binding transcription factor activity"/>
    <property type="evidence" value="ECO:0007669"/>
    <property type="project" value="InterPro"/>
</dbReference>
<feature type="domain" description="HTH araC/xylS-type" evidence="4">
    <location>
        <begin position="233"/>
        <end position="334"/>
    </location>
</feature>
<dbReference type="SUPFAM" id="SSF46689">
    <property type="entry name" value="Homeodomain-like"/>
    <property type="match status" value="1"/>
</dbReference>
<dbReference type="InterPro" id="IPR018060">
    <property type="entry name" value="HTH_AraC"/>
</dbReference>
<dbReference type="Pfam" id="PF12625">
    <property type="entry name" value="Arabinose_bd"/>
    <property type="match status" value="1"/>
</dbReference>
<dbReference type="GO" id="GO:0000976">
    <property type="term" value="F:transcription cis-regulatory region binding"/>
    <property type="evidence" value="ECO:0007669"/>
    <property type="project" value="TreeGrafter"/>
</dbReference>
<dbReference type="Gene3D" id="1.10.10.60">
    <property type="entry name" value="Homeodomain-like"/>
    <property type="match status" value="1"/>
</dbReference>
<dbReference type="InterPro" id="IPR032687">
    <property type="entry name" value="AraC-type_N"/>
</dbReference>
<dbReference type="Proteomes" id="UP001139353">
    <property type="component" value="Unassembled WGS sequence"/>
</dbReference>
<evidence type="ECO:0000256" key="3">
    <source>
        <dbReference type="ARBA" id="ARBA00023163"/>
    </source>
</evidence>
<dbReference type="PANTHER" id="PTHR47894:SF1">
    <property type="entry name" value="HTH-TYPE TRANSCRIPTIONAL REGULATOR VQSM"/>
    <property type="match status" value="1"/>
</dbReference>
<proteinExistence type="predicted"/>
<dbReference type="PANTHER" id="PTHR47894">
    <property type="entry name" value="HTH-TYPE TRANSCRIPTIONAL REGULATOR GADX"/>
    <property type="match status" value="1"/>
</dbReference>
<organism evidence="5 6">
    <name type="scientific">Scleromatobacter humisilvae</name>
    <dbReference type="NCBI Taxonomy" id="2897159"/>
    <lineage>
        <taxon>Bacteria</taxon>
        <taxon>Pseudomonadati</taxon>
        <taxon>Pseudomonadota</taxon>
        <taxon>Betaproteobacteria</taxon>
        <taxon>Burkholderiales</taxon>
        <taxon>Sphaerotilaceae</taxon>
        <taxon>Scleromatobacter</taxon>
    </lineage>
</organism>
<evidence type="ECO:0000313" key="6">
    <source>
        <dbReference type="Proteomes" id="UP001139353"/>
    </source>
</evidence>
<reference evidence="5" key="1">
    <citation type="submission" date="2021-11" db="EMBL/GenBank/DDBJ databases">
        <title>BS-T2-15 a new species belonging to the Comamonadaceae family isolated from the soil of a French oak forest.</title>
        <authorList>
            <person name="Mieszkin S."/>
            <person name="Alain K."/>
        </authorList>
    </citation>
    <scope>NUCLEOTIDE SEQUENCE</scope>
    <source>
        <strain evidence="5">BS-T2-15</strain>
    </source>
</reference>
<name>A0A9X2C307_9BURK</name>
<dbReference type="RefSeq" id="WP_275683534.1">
    <property type="nucleotide sequence ID" value="NZ_JAJLJH010000004.1"/>
</dbReference>
<dbReference type="PROSITE" id="PS01124">
    <property type="entry name" value="HTH_ARAC_FAMILY_2"/>
    <property type="match status" value="1"/>
</dbReference>
<dbReference type="AlphaFoldDB" id="A0A9X2C307"/>
<dbReference type="Pfam" id="PF12833">
    <property type="entry name" value="HTH_18"/>
    <property type="match status" value="1"/>
</dbReference>
<keyword evidence="2" id="KW-0238">DNA-binding</keyword>
<accession>A0A9X2C307</accession>